<proteinExistence type="predicted"/>
<dbReference type="Gene3D" id="3.10.180.10">
    <property type="entry name" value="2,3-Dihydroxybiphenyl 1,2-Dioxygenase, domain 1"/>
    <property type="match status" value="1"/>
</dbReference>
<protein>
    <recommendedName>
        <fullName evidence="1">VOC domain-containing protein</fullName>
    </recommendedName>
</protein>
<organism evidence="2 3">
    <name type="scientific">Haloferax larsenii</name>
    <dbReference type="NCBI Taxonomy" id="302484"/>
    <lineage>
        <taxon>Archaea</taxon>
        <taxon>Methanobacteriati</taxon>
        <taxon>Methanobacteriota</taxon>
        <taxon>Stenosarchaea group</taxon>
        <taxon>Halobacteria</taxon>
        <taxon>Halobacteriales</taxon>
        <taxon>Haloferacaceae</taxon>
        <taxon>Haloferax</taxon>
    </lineage>
</organism>
<dbReference type="InterPro" id="IPR004360">
    <property type="entry name" value="Glyas_Fos-R_dOase_dom"/>
</dbReference>
<dbReference type="InterPro" id="IPR029068">
    <property type="entry name" value="Glyas_Bleomycin-R_OHBP_Dase"/>
</dbReference>
<dbReference type="PANTHER" id="PTHR36503:SF1">
    <property type="entry name" value="BLR2520 PROTEIN"/>
    <property type="match status" value="1"/>
</dbReference>
<dbReference type="Pfam" id="PF00903">
    <property type="entry name" value="Glyoxalase"/>
    <property type="match status" value="1"/>
</dbReference>
<sequence>MDPNITVVTLGVSDLDESIRFYRDGLGFPLRDRDPDSDIAFFTLDGTWLALYPWDALAEDATVPTEAVSAPEKRDFSGVTIAHNVSEKSEVDAALEAADAAGGGIVKPAQEVFWGGYSGYFADPDGHLWEVAYPQLTDD</sequence>
<dbReference type="AlphaFoldDB" id="A0A1H7QX00"/>
<dbReference type="SUPFAM" id="SSF54593">
    <property type="entry name" value="Glyoxalase/Bleomycin resistance protein/Dihydroxybiphenyl dioxygenase"/>
    <property type="match status" value="1"/>
</dbReference>
<evidence type="ECO:0000313" key="3">
    <source>
        <dbReference type="Proteomes" id="UP000183894"/>
    </source>
</evidence>
<dbReference type="Proteomes" id="UP000183894">
    <property type="component" value="Unassembled WGS sequence"/>
</dbReference>
<reference evidence="2 3" key="1">
    <citation type="submission" date="2016-10" db="EMBL/GenBank/DDBJ databases">
        <authorList>
            <person name="de Groot N.N."/>
        </authorList>
    </citation>
    <scope>NUCLEOTIDE SEQUENCE [LARGE SCALE GENOMIC DNA]</scope>
    <source>
        <strain evidence="2 3">CDM_5</strain>
    </source>
</reference>
<dbReference type="PROSITE" id="PS51819">
    <property type="entry name" value="VOC"/>
    <property type="match status" value="1"/>
</dbReference>
<accession>A0A1H7QX00</accession>
<evidence type="ECO:0000259" key="1">
    <source>
        <dbReference type="PROSITE" id="PS51819"/>
    </source>
</evidence>
<dbReference type="OrthoDB" id="6111at2157"/>
<gene>
    <name evidence="2" type="ORF">SAMN04488691_105188</name>
</gene>
<evidence type="ECO:0000313" key="2">
    <source>
        <dbReference type="EMBL" id="SEL52409.1"/>
    </source>
</evidence>
<dbReference type="RefSeq" id="WP_074794474.1">
    <property type="nucleotide sequence ID" value="NZ_FOAD01000005.1"/>
</dbReference>
<dbReference type="EMBL" id="FOAD01000005">
    <property type="protein sequence ID" value="SEL52409.1"/>
    <property type="molecule type" value="Genomic_DNA"/>
</dbReference>
<name>A0A1H7QX00_HALLR</name>
<dbReference type="InterPro" id="IPR037523">
    <property type="entry name" value="VOC_core"/>
</dbReference>
<feature type="domain" description="VOC" evidence="1">
    <location>
        <begin position="4"/>
        <end position="134"/>
    </location>
</feature>
<dbReference type="PANTHER" id="PTHR36503">
    <property type="entry name" value="BLR2520 PROTEIN"/>
    <property type="match status" value="1"/>
</dbReference>